<dbReference type="PANTHER" id="PTHR46411">
    <property type="entry name" value="FAMILY ATPASE, PUTATIVE-RELATED"/>
    <property type="match status" value="1"/>
</dbReference>
<dbReference type="SMART" id="SM00382">
    <property type="entry name" value="AAA"/>
    <property type="match status" value="1"/>
</dbReference>
<comment type="caution">
    <text evidence="3">The sequence shown here is derived from an EMBL/GenBank/DDBJ whole genome shotgun (WGS) entry which is preliminary data.</text>
</comment>
<dbReference type="Pfam" id="PF22942">
    <property type="entry name" value="DUF7025"/>
    <property type="match status" value="1"/>
</dbReference>
<protein>
    <recommendedName>
        <fullName evidence="2">AAA+ ATPase domain-containing protein</fullName>
    </recommendedName>
</protein>
<feature type="compositionally biased region" description="Polar residues" evidence="1">
    <location>
        <begin position="866"/>
        <end position="875"/>
    </location>
</feature>
<dbReference type="GO" id="GO:0016887">
    <property type="term" value="F:ATP hydrolysis activity"/>
    <property type="evidence" value="ECO:0007669"/>
    <property type="project" value="InterPro"/>
</dbReference>
<dbReference type="SUPFAM" id="SSF52540">
    <property type="entry name" value="P-loop containing nucleoside triphosphate hydrolases"/>
    <property type="match status" value="1"/>
</dbReference>
<sequence>MITGKALYLWHEGGTPAGLAYLLRLGHSVVTMTRPFRTLVHFKDQIKERLKQLEQDLPETKWKRWWKTRLAHIRCLAQFIDTEIQPKIDWVNGNQCEKVSFADLWFLFKPGDEIIHREKRQAYRVISVFSTNHRVPAPRGRFDTNSGYKEDKDQGTQAQVIIDCIWIDFDGEHVGPVARRFLIGHFNGEKAITSLEVYPLRFAESQADREQAKTPFRDQLINRGKMFLGLLSMKQMHYSGPTVGERIEVDSQVLIDFEEAFSTSDGSNWKPTVVSLTGTESRPFEDAPCQSACCLGESMVNDAYLESFRNEDYLASLRTEDASKGQSVSLYPGRPQDINVDVAITDDDYVVMSHMAFGFIMHTRKWAQFDLQYLTPVRHPSFTQHDEGKADRAAGDMTEQSMPRQLAFDQLVLPDGYKDMVLSLISQHYRDKASQTGRKGQVDIIRGKGEGLIILLHGAPGVGKTTTAEGVAEMFQKPLLQITCGDLGNTASEVETALESHFALASRWGCILLLDEADVFLAARTPQDFVRNGMVSVFLRVLEYYTGILFLATNRIGDFDEAFGSRIHISLHYPQLDLSSTLKVFELNLDLIRDRFKRRMRELSIDTRAILEHAADYWTKNENMRWNGRQIRNACNTALALAEFSAQGGDHTRVVDADAKISLKLEHLEVVSKAYLGFITYLEDVFDRDADRRAKQMMIRAREYKKATEKGSGRQPSDLGLGTQRPPSFTGGLAQVPIMSTPATGQGLWPPVPQHTQNPSTTSSSQSPGYPAAPTLTPAFHNYPSHLASQQQLQPQTGQPYSQYTFATAYPQGPAYQQPPQVPTMSGLSQTQAPNPAQPAWPAPIHSQDQYPYASMPTSPPGQVAPGTQNITIPTTEPPRTQP</sequence>
<keyword evidence="4" id="KW-1185">Reference proteome</keyword>
<dbReference type="Gene3D" id="3.40.50.300">
    <property type="entry name" value="P-loop containing nucleotide triphosphate hydrolases"/>
    <property type="match status" value="1"/>
</dbReference>
<dbReference type="EMBL" id="MU866284">
    <property type="protein sequence ID" value="KAK4174387.1"/>
    <property type="molecule type" value="Genomic_DNA"/>
</dbReference>
<dbReference type="GO" id="GO:0005524">
    <property type="term" value="F:ATP binding"/>
    <property type="evidence" value="ECO:0007669"/>
    <property type="project" value="InterPro"/>
</dbReference>
<dbReference type="CDD" id="cd19481">
    <property type="entry name" value="RecA-like_protease"/>
    <property type="match status" value="1"/>
</dbReference>
<evidence type="ECO:0000313" key="4">
    <source>
        <dbReference type="Proteomes" id="UP001302321"/>
    </source>
</evidence>
<organism evidence="3 4">
    <name type="scientific">Triangularia setosa</name>
    <dbReference type="NCBI Taxonomy" id="2587417"/>
    <lineage>
        <taxon>Eukaryota</taxon>
        <taxon>Fungi</taxon>
        <taxon>Dikarya</taxon>
        <taxon>Ascomycota</taxon>
        <taxon>Pezizomycotina</taxon>
        <taxon>Sordariomycetes</taxon>
        <taxon>Sordariomycetidae</taxon>
        <taxon>Sordariales</taxon>
        <taxon>Podosporaceae</taxon>
        <taxon>Triangularia</taxon>
    </lineage>
</organism>
<dbReference type="Pfam" id="PF23232">
    <property type="entry name" value="AAA_lid_13"/>
    <property type="match status" value="1"/>
</dbReference>
<dbReference type="PANTHER" id="PTHR46411:SF2">
    <property type="entry name" value="AAA+ ATPASE DOMAIN-CONTAINING PROTEIN"/>
    <property type="match status" value="1"/>
</dbReference>
<dbReference type="AlphaFoldDB" id="A0AAN6W538"/>
<dbReference type="InterPro" id="IPR054289">
    <property type="entry name" value="DUF7025"/>
</dbReference>
<name>A0AAN6W538_9PEZI</name>
<reference evidence="3" key="2">
    <citation type="submission" date="2023-05" db="EMBL/GenBank/DDBJ databases">
        <authorList>
            <consortium name="Lawrence Berkeley National Laboratory"/>
            <person name="Steindorff A."/>
            <person name="Hensen N."/>
            <person name="Bonometti L."/>
            <person name="Westerberg I."/>
            <person name="Brannstrom I.O."/>
            <person name="Guillou S."/>
            <person name="Cros-Aarteil S."/>
            <person name="Calhoun S."/>
            <person name="Haridas S."/>
            <person name="Kuo A."/>
            <person name="Mondo S."/>
            <person name="Pangilinan J."/>
            <person name="Riley R."/>
            <person name="Labutti K."/>
            <person name="Andreopoulos B."/>
            <person name="Lipzen A."/>
            <person name="Chen C."/>
            <person name="Yanf M."/>
            <person name="Daum C."/>
            <person name="Ng V."/>
            <person name="Clum A."/>
            <person name="Ohm R."/>
            <person name="Martin F."/>
            <person name="Silar P."/>
            <person name="Natvig D."/>
            <person name="Lalanne C."/>
            <person name="Gautier V."/>
            <person name="Ament-Velasquez S.L."/>
            <person name="Kruys A."/>
            <person name="Hutchinson M.I."/>
            <person name="Powell A.J."/>
            <person name="Barry K."/>
            <person name="Miller A.N."/>
            <person name="Grigoriev I.V."/>
            <person name="Debuchy R."/>
            <person name="Gladieux P."/>
            <person name="Thoren M.H."/>
            <person name="Johannesson H."/>
        </authorList>
    </citation>
    <scope>NUCLEOTIDE SEQUENCE</scope>
    <source>
        <strain evidence="3">CBS 892.96</strain>
    </source>
</reference>
<reference evidence="3" key="1">
    <citation type="journal article" date="2023" name="Mol. Phylogenet. Evol.">
        <title>Genome-scale phylogeny and comparative genomics of the fungal order Sordariales.</title>
        <authorList>
            <person name="Hensen N."/>
            <person name="Bonometti L."/>
            <person name="Westerberg I."/>
            <person name="Brannstrom I.O."/>
            <person name="Guillou S."/>
            <person name="Cros-Aarteil S."/>
            <person name="Calhoun S."/>
            <person name="Haridas S."/>
            <person name="Kuo A."/>
            <person name="Mondo S."/>
            <person name="Pangilinan J."/>
            <person name="Riley R."/>
            <person name="LaButti K."/>
            <person name="Andreopoulos B."/>
            <person name="Lipzen A."/>
            <person name="Chen C."/>
            <person name="Yan M."/>
            <person name="Daum C."/>
            <person name="Ng V."/>
            <person name="Clum A."/>
            <person name="Steindorff A."/>
            <person name="Ohm R.A."/>
            <person name="Martin F."/>
            <person name="Silar P."/>
            <person name="Natvig D.O."/>
            <person name="Lalanne C."/>
            <person name="Gautier V."/>
            <person name="Ament-Velasquez S.L."/>
            <person name="Kruys A."/>
            <person name="Hutchinson M.I."/>
            <person name="Powell A.J."/>
            <person name="Barry K."/>
            <person name="Miller A.N."/>
            <person name="Grigoriev I.V."/>
            <person name="Debuchy R."/>
            <person name="Gladieux P."/>
            <person name="Hiltunen Thoren M."/>
            <person name="Johannesson H."/>
        </authorList>
    </citation>
    <scope>NUCLEOTIDE SEQUENCE</scope>
    <source>
        <strain evidence="3">CBS 892.96</strain>
    </source>
</reference>
<dbReference type="Pfam" id="PF00004">
    <property type="entry name" value="AAA"/>
    <property type="match status" value="1"/>
</dbReference>
<dbReference type="InterPro" id="IPR003593">
    <property type="entry name" value="AAA+_ATPase"/>
</dbReference>
<dbReference type="InterPro" id="IPR027417">
    <property type="entry name" value="P-loop_NTPase"/>
</dbReference>
<dbReference type="Proteomes" id="UP001302321">
    <property type="component" value="Unassembled WGS sequence"/>
</dbReference>
<accession>A0AAN6W538</accession>
<dbReference type="InterPro" id="IPR003959">
    <property type="entry name" value="ATPase_AAA_core"/>
</dbReference>
<feature type="region of interest" description="Disordered" evidence="1">
    <location>
        <begin position="704"/>
        <end position="782"/>
    </location>
</feature>
<feature type="domain" description="AAA+ ATPase" evidence="2">
    <location>
        <begin position="450"/>
        <end position="577"/>
    </location>
</feature>
<evidence type="ECO:0000256" key="1">
    <source>
        <dbReference type="SAM" id="MobiDB-lite"/>
    </source>
</evidence>
<evidence type="ECO:0000259" key="2">
    <source>
        <dbReference type="SMART" id="SM00382"/>
    </source>
</evidence>
<feature type="region of interest" description="Disordered" evidence="1">
    <location>
        <begin position="811"/>
        <end position="883"/>
    </location>
</feature>
<gene>
    <name evidence="3" type="ORF">QBC36DRAFT_42236</name>
</gene>
<proteinExistence type="predicted"/>
<evidence type="ECO:0000313" key="3">
    <source>
        <dbReference type="EMBL" id="KAK4174387.1"/>
    </source>
</evidence>
<dbReference type="InterPro" id="IPR056599">
    <property type="entry name" value="AAA_lid_fung"/>
</dbReference>
<feature type="compositionally biased region" description="Low complexity" evidence="1">
    <location>
        <begin position="754"/>
        <end position="768"/>
    </location>
</feature>